<keyword evidence="2" id="KW-0732">Signal</keyword>
<evidence type="ECO:0000256" key="2">
    <source>
        <dbReference type="SAM" id="SignalP"/>
    </source>
</evidence>
<protein>
    <submittedName>
        <fullName evidence="4">ABC transporter substrate-binding protein</fullName>
    </submittedName>
</protein>
<evidence type="ECO:0000313" key="4">
    <source>
        <dbReference type="EMBL" id="MBD3917139.1"/>
    </source>
</evidence>
<comment type="caution">
    <text evidence="4">The sequence shown here is derived from an EMBL/GenBank/DDBJ whole genome shotgun (WGS) entry which is preliminary data.</text>
</comment>
<feature type="compositionally biased region" description="Basic and acidic residues" evidence="1">
    <location>
        <begin position="48"/>
        <end position="57"/>
    </location>
</feature>
<dbReference type="Gene3D" id="3.40.190.10">
    <property type="entry name" value="Periplasmic binding protein-like II"/>
    <property type="match status" value="2"/>
</dbReference>
<evidence type="ECO:0000259" key="3">
    <source>
        <dbReference type="Pfam" id="PF12010"/>
    </source>
</evidence>
<feature type="signal peptide" evidence="2">
    <location>
        <begin position="1"/>
        <end position="23"/>
    </location>
</feature>
<sequence length="520" mass="56856">MVKAKKSALLLMVLALTSSMALAACGSKDDDKGTKTDSTTPAATDNDVSTKTDDKETAPTSDLKPYKLVMVYPGTAQPDEAKVEDAINKYLTEKINATIDLQPIDWTAWEDKVNLMIASRDPVDIFFTAQWTKYAVNVGKKAFLDLAPYLDKYGADIKAELDPAYLEGSKIDGKNYGVPTNKELAAQGGIVYRKDWADELGIDMSAVKSIQDLDAVFAKVKAAKPEVTPLYLLKGENFDAHYFGNFDALGDTSIPGIILKDASDTKVKASYDTQRYVDNLKITRDFFNKGYINSDAATTTTMNTEALKAGNVFAITQSLKPGKAEEVAASTDLVGKLAQIELNEKTVSTSETSGSMLAISTTSGDPDRAMMFINLLHTDKYLNNLLNFGIEGDHYTRNGEIITQTANAKNYAPGAAWMFGNQFLNYVMDSEAPDKWDQFKKFNEGPKVSPGLGFVFDSEPVKAEVSAIVNIDRQYQVALETGSVDVDSVLAEYKDKLIKAGVEKVITEKQAQFDKFLAAK</sequence>
<dbReference type="Pfam" id="PF12010">
    <property type="entry name" value="DUF3502"/>
    <property type="match status" value="1"/>
</dbReference>
<name>A0ABR8MM89_9BACL</name>
<dbReference type="InterPro" id="IPR050490">
    <property type="entry name" value="Bact_solute-bd_prot1"/>
</dbReference>
<dbReference type="Proteomes" id="UP000609346">
    <property type="component" value="Unassembled WGS sequence"/>
</dbReference>
<reference evidence="4 5" key="1">
    <citation type="submission" date="2020-09" db="EMBL/GenBank/DDBJ databases">
        <title>Paenibacillus sp. strain PR3 16S rRNA gene Genome sequencing and assembly.</title>
        <authorList>
            <person name="Kim J."/>
        </authorList>
    </citation>
    <scope>NUCLEOTIDE SEQUENCE [LARGE SCALE GENOMIC DNA]</scope>
    <source>
        <strain evidence="4 5">PR3</strain>
    </source>
</reference>
<dbReference type="PROSITE" id="PS51257">
    <property type="entry name" value="PROKAR_LIPOPROTEIN"/>
    <property type="match status" value="1"/>
</dbReference>
<keyword evidence="5" id="KW-1185">Reference proteome</keyword>
<feature type="chain" id="PRO_5045046849" evidence="2">
    <location>
        <begin position="24"/>
        <end position="520"/>
    </location>
</feature>
<dbReference type="InterPro" id="IPR022627">
    <property type="entry name" value="DUF3502"/>
</dbReference>
<dbReference type="PANTHER" id="PTHR43649">
    <property type="entry name" value="ARABINOSE-BINDING PROTEIN-RELATED"/>
    <property type="match status" value="1"/>
</dbReference>
<gene>
    <name evidence="4" type="ORF">H8B09_00110</name>
</gene>
<organism evidence="4 5">
    <name type="scientific">Paenibacillus terricola</name>
    <dbReference type="NCBI Taxonomy" id="2763503"/>
    <lineage>
        <taxon>Bacteria</taxon>
        <taxon>Bacillati</taxon>
        <taxon>Bacillota</taxon>
        <taxon>Bacilli</taxon>
        <taxon>Bacillales</taxon>
        <taxon>Paenibacillaceae</taxon>
        <taxon>Paenibacillus</taxon>
    </lineage>
</organism>
<accession>A0ABR8MM89</accession>
<dbReference type="SUPFAM" id="SSF53850">
    <property type="entry name" value="Periplasmic binding protein-like II"/>
    <property type="match status" value="1"/>
</dbReference>
<dbReference type="RefSeq" id="WP_191201476.1">
    <property type="nucleotide sequence ID" value="NZ_JACXZA010000001.1"/>
</dbReference>
<proteinExistence type="predicted"/>
<dbReference type="PANTHER" id="PTHR43649:SF17">
    <property type="entry name" value="ABC TRANSPORTER SOLUTE BINDING PROTEIN-SUGAR TRANSPORT"/>
    <property type="match status" value="1"/>
</dbReference>
<feature type="region of interest" description="Disordered" evidence="1">
    <location>
        <begin position="26"/>
        <end position="60"/>
    </location>
</feature>
<feature type="domain" description="DUF3502" evidence="3">
    <location>
        <begin position="451"/>
        <end position="518"/>
    </location>
</feature>
<evidence type="ECO:0000313" key="5">
    <source>
        <dbReference type="Proteomes" id="UP000609346"/>
    </source>
</evidence>
<dbReference type="EMBL" id="JACXZA010000001">
    <property type="protein sequence ID" value="MBD3917139.1"/>
    <property type="molecule type" value="Genomic_DNA"/>
</dbReference>
<evidence type="ECO:0000256" key="1">
    <source>
        <dbReference type="SAM" id="MobiDB-lite"/>
    </source>
</evidence>